<proteinExistence type="predicted"/>
<dbReference type="Gene3D" id="1.20.960.30">
    <property type="match status" value="1"/>
</dbReference>
<name>A2FDR8_TRIV3</name>
<dbReference type="GO" id="GO:0032367">
    <property type="term" value="P:intracellular cholesterol transport"/>
    <property type="evidence" value="ECO:0007669"/>
    <property type="project" value="InterPro"/>
</dbReference>
<dbReference type="InterPro" id="IPR016024">
    <property type="entry name" value="ARM-type_fold"/>
</dbReference>
<dbReference type="STRING" id="5722.A2FDR8"/>
<feature type="coiled-coil region" evidence="1">
    <location>
        <begin position="81"/>
        <end position="108"/>
    </location>
</feature>
<dbReference type="VEuPathDB" id="TrichDB:TVAGG3_0563210"/>
<feature type="coiled-coil region" evidence="1">
    <location>
        <begin position="191"/>
        <end position="239"/>
    </location>
</feature>
<keyword evidence="3" id="KW-1185">Reference proteome</keyword>
<gene>
    <name evidence="2" type="ORF">TVAG_414490</name>
</gene>
<dbReference type="PROSITE" id="PS50896">
    <property type="entry name" value="LISH"/>
    <property type="match status" value="1"/>
</dbReference>
<dbReference type="SUPFAM" id="SSF48371">
    <property type="entry name" value="ARM repeat"/>
    <property type="match status" value="1"/>
</dbReference>
<dbReference type="PANTHER" id="PTHR32059">
    <property type="entry name" value="RAB11-BINDING PROTEIN RELCH"/>
    <property type="match status" value="1"/>
</dbReference>
<dbReference type="InterPro" id="IPR040362">
    <property type="entry name" value="RELCH"/>
</dbReference>
<organism evidence="2 3">
    <name type="scientific">Trichomonas vaginalis (strain ATCC PRA-98 / G3)</name>
    <dbReference type="NCBI Taxonomy" id="412133"/>
    <lineage>
        <taxon>Eukaryota</taxon>
        <taxon>Metamonada</taxon>
        <taxon>Parabasalia</taxon>
        <taxon>Trichomonadida</taxon>
        <taxon>Trichomonadidae</taxon>
        <taxon>Trichomonas</taxon>
    </lineage>
</organism>
<evidence type="ECO:0000313" key="2">
    <source>
        <dbReference type="EMBL" id="EAX96968.1"/>
    </source>
</evidence>
<dbReference type="OrthoDB" id="1695393at2759"/>
<dbReference type="GO" id="GO:0005802">
    <property type="term" value="C:trans-Golgi network"/>
    <property type="evidence" value="ECO:0000318"/>
    <property type="project" value="GO_Central"/>
</dbReference>
<reference evidence="2" key="2">
    <citation type="journal article" date="2007" name="Science">
        <title>Draft genome sequence of the sexually transmitted pathogen Trichomonas vaginalis.</title>
        <authorList>
            <person name="Carlton J.M."/>
            <person name="Hirt R.P."/>
            <person name="Silva J.C."/>
            <person name="Delcher A.L."/>
            <person name="Schatz M."/>
            <person name="Zhao Q."/>
            <person name="Wortman J.R."/>
            <person name="Bidwell S.L."/>
            <person name="Alsmark U.C.M."/>
            <person name="Besteiro S."/>
            <person name="Sicheritz-Ponten T."/>
            <person name="Noel C.J."/>
            <person name="Dacks J.B."/>
            <person name="Foster P.G."/>
            <person name="Simillion C."/>
            <person name="Van de Peer Y."/>
            <person name="Miranda-Saavedra D."/>
            <person name="Barton G.J."/>
            <person name="Westrop G.D."/>
            <person name="Mueller S."/>
            <person name="Dessi D."/>
            <person name="Fiori P.L."/>
            <person name="Ren Q."/>
            <person name="Paulsen I."/>
            <person name="Zhang H."/>
            <person name="Bastida-Corcuera F.D."/>
            <person name="Simoes-Barbosa A."/>
            <person name="Brown M.T."/>
            <person name="Hayes R.D."/>
            <person name="Mukherjee M."/>
            <person name="Okumura C.Y."/>
            <person name="Schneider R."/>
            <person name="Smith A.J."/>
            <person name="Vanacova S."/>
            <person name="Villalvazo M."/>
            <person name="Haas B.J."/>
            <person name="Pertea M."/>
            <person name="Feldblyum T.V."/>
            <person name="Utterback T.R."/>
            <person name="Shu C.L."/>
            <person name="Osoegawa K."/>
            <person name="de Jong P.J."/>
            <person name="Hrdy I."/>
            <person name="Horvathova L."/>
            <person name="Zubacova Z."/>
            <person name="Dolezal P."/>
            <person name="Malik S.B."/>
            <person name="Logsdon J.M. Jr."/>
            <person name="Henze K."/>
            <person name="Gupta A."/>
            <person name="Wang C.C."/>
            <person name="Dunne R.L."/>
            <person name="Upcroft J.A."/>
            <person name="Upcroft P."/>
            <person name="White O."/>
            <person name="Salzberg S.L."/>
            <person name="Tang P."/>
            <person name="Chiu C.-H."/>
            <person name="Lee Y.-S."/>
            <person name="Embley T.M."/>
            <person name="Coombs G.H."/>
            <person name="Mottram J.C."/>
            <person name="Tachezy J."/>
            <person name="Fraser-Liggett C.M."/>
            <person name="Johnson P.J."/>
        </authorList>
    </citation>
    <scope>NUCLEOTIDE SEQUENCE [LARGE SCALE GENOMIC DNA]</scope>
    <source>
        <strain evidence="2">G3</strain>
    </source>
</reference>
<dbReference type="InParanoid" id="A2FDR8"/>
<dbReference type="KEGG" id="tva:4754745"/>
<dbReference type="Pfam" id="PF08513">
    <property type="entry name" value="LisH"/>
    <property type="match status" value="1"/>
</dbReference>
<keyword evidence="1" id="KW-0175">Coiled coil</keyword>
<accession>A2FDR8</accession>
<sequence>MNEDQVAQFLIEKGYHLTALELYTENYERTGNAIECLSDFFEDSANFLMFEDMRSVSEISTSAAETSVVSNDAMRIKDDRIAVLEHEIKVLHDSLDEAQAQLQNKQNSVQVQSPPTNFVGPPDDSEDLILNYLISRYLQSRGLKLSALAFNNETSAQKHNDRINIPDDVDLAHLLRSFEFVQNSPLLAEEIDKLRNEKKQQTDIIHQLTVDLDFAKKQVKELQTKIDEMQEQSQQQGENENVKVEVQSAPVINEPPSVALLNDIWKQIPLILENVADDNKLRYIHLICVIYKYHPDRKIRCECFNLIFTTISNPNQSQIDFIVKELLDLSLDEDHISAELLPIISQYLSSNSVGTLCLISRVVTEFSPLASQDIRTSFLFSIVKQLAEHSSPTVRASACKACASTISFFDASSADRVDDALNLLKTLLFDSEAIVQSHAIDDLSPSVVNLCKSLHAVGKVYCEFWLKHMFSFGLTGSSALAALRFRLCTKAIEVSLPAIVPTKPTGEQQIAELNAENIAMSNKLVCVHKDELSWAMKNMITHIINMAPLYFVPINVKKDVDSLVSKIAKQFGSQFTNENIVPALLKSIDETEGDQKLKLTTLLVSAIIPYCGNETFFLQGKNFISYATSELRGFKSRDVQDYIAPTFSLMSTRDASVRPLIFQLIDDLSRSTRVAVRTAALSVLSEVLTTLEQKEIIQSVLPIVSRFAEDPDETLLLEVVNCVGAISRFSTALDVMNTIKNLFDKWFRGRILIRLQSLRVFAVIVSDVEPQFRDSYLIPKLQITATDTATWEEAGAREQALMIIMQILSSIEDFPENLVQNVAQPIVTELTKCDLTANDPKLPELKKKFGMEEQTSKFSLFSK</sequence>
<dbReference type="OMA" id="SHHEETE"/>
<dbReference type="RefSeq" id="XP_001309898.1">
    <property type="nucleotide sequence ID" value="XM_001309897.1"/>
</dbReference>
<evidence type="ECO:0000313" key="3">
    <source>
        <dbReference type="Proteomes" id="UP000001542"/>
    </source>
</evidence>
<dbReference type="VEuPathDB" id="TrichDB:TVAG_414490"/>
<dbReference type="EMBL" id="DS113736">
    <property type="protein sequence ID" value="EAX96968.1"/>
    <property type="molecule type" value="Genomic_DNA"/>
</dbReference>
<protein>
    <submittedName>
        <fullName evidence="2">Uncharacterized protein</fullName>
    </submittedName>
</protein>
<dbReference type="InterPro" id="IPR011989">
    <property type="entry name" value="ARM-like"/>
</dbReference>
<dbReference type="PANTHER" id="PTHR32059:SF0">
    <property type="entry name" value="RAB11-BINDING PROTEIN RELCH"/>
    <property type="match status" value="1"/>
</dbReference>
<dbReference type="GO" id="GO:0055037">
    <property type="term" value="C:recycling endosome"/>
    <property type="evidence" value="ECO:0000318"/>
    <property type="project" value="GO_Central"/>
</dbReference>
<reference evidence="2" key="1">
    <citation type="submission" date="2006-10" db="EMBL/GenBank/DDBJ databases">
        <authorList>
            <person name="Amadeo P."/>
            <person name="Zhao Q."/>
            <person name="Wortman J."/>
            <person name="Fraser-Liggett C."/>
            <person name="Carlton J."/>
        </authorList>
    </citation>
    <scope>NUCLEOTIDE SEQUENCE</scope>
    <source>
        <strain evidence="2">G3</strain>
    </source>
</reference>
<dbReference type="Gene3D" id="1.25.10.10">
    <property type="entry name" value="Leucine-rich Repeat Variant"/>
    <property type="match status" value="2"/>
</dbReference>
<evidence type="ECO:0000256" key="1">
    <source>
        <dbReference type="SAM" id="Coils"/>
    </source>
</evidence>
<dbReference type="AlphaFoldDB" id="A2FDR8"/>
<dbReference type="Proteomes" id="UP000001542">
    <property type="component" value="Unassembled WGS sequence"/>
</dbReference>
<dbReference type="InterPro" id="IPR006594">
    <property type="entry name" value="LisH"/>
</dbReference>